<feature type="non-terminal residue" evidence="2">
    <location>
        <position position="374"/>
    </location>
</feature>
<protein>
    <recommendedName>
        <fullName evidence="1">Integrase catalytic domain-containing protein</fullName>
    </recommendedName>
</protein>
<dbReference type="PANTHER" id="PTHR46585">
    <property type="entry name" value="INTEGRASE CORE DOMAIN CONTAINING PROTEIN"/>
    <property type="match status" value="1"/>
</dbReference>
<feature type="domain" description="Integrase catalytic" evidence="1">
    <location>
        <begin position="35"/>
        <end position="130"/>
    </location>
</feature>
<dbReference type="Proteomes" id="UP001217089">
    <property type="component" value="Unassembled WGS sequence"/>
</dbReference>
<dbReference type="InterPro" id="IPR001584">
    <property type="entry name" value="Integrase_cat-core"/>
</dbReference>
<comment type="caution">
    <text evidence="2">The sequence shown here is derived from an EMBL/GenBank/DDBJ whole genome shotgun (WGS) entry which is preliminary data.</text>
</comment>
<evidence type="ECO:0000313" key="2">
    <source>
        <dbReference type="EMBL" id="KAJ8300877.1"/>
    </source>
</evidence>
<sequence length="374" mass="43587">MIVFMMLSPEKEEYLHSIWTDPKHPGSFSGPDKLKPKLFRTDKGREFDNKLVLEFLKQNNVHIIFKQNETKSNFAERAIQNIKNRMYRMFTQRQSYEYIKQLPHIINSINNTPSRPLKDMRPSDVNKNNEDEVRLNAYLITSYNLIVHLPRQLSFSGNWTVSLLEFTYLGAKPAEPELYVYCNLCDNTIVGEREVPLLRRIYVANSINHIFEYPYEAPLKTVAFQDIQIYINDSKQELASFLSGEVTVTTMSGKTTLTYEILKNSNGMFEITPTKIIIAYGEWQPLFDKMEENVPNIIFHQGLPSRDDIDQWSTNSEHTVLVIDDLIAQVTKSEDTAYLMSRAIRTHLPFLTVLYKAHTKQRRALLRSLSDEQF</sequence>
<reference evidence="2 3" key="1">
    <citation type="submission" date="2022-12" db="EMBL/GenBank/DDBJ databases">
        <title>Chromosome-level genome of Tegillarca granosa.</title>
        <authorList>
            <person name="Kim J."/>
        </authorList>
    </citation>
    <scope>NUCLEOTIDE SEQUENCE [LARGE SCALE GENOMIC DNA]</scope>
    <source>
        <strain evidence="2">Teg-2019</strain>
        <tissue evidence="2">Adductor muscle</tissue>
    </source>
</reference>
<dbReference type="SUPFAM" id="SSF53098">
    <property type="entry name" value="Ribonuclease H-like"/>
    <property type="match status" value="1"/>
</dbReference>
<dbReference type="InterPro" id="IPR036397">
    <property type="entry name" value="RNaseH_sf"/>
</dbReference>
<accession>A0ABQ9E6G7</accession>
<organism evidence="2 3">
    <name type="scientific">Tegillarca granosa</name>
    <name type="common">Malaysian cockle</name>
    <name type="synonym">Anadara granosa</name>
    <dbReference type="NCBI Taxonomy" id="220873"/>
    <lineage>
        <taxon>Eukaryota</taxon>
        <taxon>Metazoa</taxon>
        <taxon>Spiralia</taxon>
        <taxon>Lophotrochozoa</taxon>
        <taxon>Mollusca</taxon>
        <taxon>Bivalvia</taxon>
        <taxon>Autobranchia</taxon>
        <taxon>Pteriomorphia</taxon>
        <taxon>Arcoida</taxon>
        <taxon>Arcoidea</taxon>
        <taxon>Arcidae</taxon>
        <taxon>Tegillarca</taxon>
    </lineage>
</organism>
<dbReference type="PANTHER" id="PTHR46585:SF1">
    <property type="entry name" value="CHROMO DOMAIN-CONTAINING PROTEIN"/>
    <property type="match status" value="1"/>
</dbReference>
<evidence type="ECO:0000259" key="1">
    <source>
        <dbReference type="PROSITE" id="PS50994"/>
    </source>
</evidence>
<keyword evidence="3" id="KW-1185">Reference proteome</keyword>
<gene>
    <name evidence="2" type="ORF">KUTeg_022396</name>
</gene>
<dbReference type="InterPro" id="IPR012337">
    <property type="entry name" value="RNaseH-like_sf"/>
</dbReference>
<dbReference type="PROSITE" id="PS50994">
    <property type="entry name" value="INTEGRASE"/>
    <property type="match status" value="1"/>
</dbReference>
<dbReference type="Gene3D" id="3.30.420.10">
    <property type="entry name" value="Ribonuclease H-like superfamily/Ribonuclease H"/>
    <property type="match status" value="1"/>
</dbReference>
<dbReference type="EMBL" id="JARBDR010000919">
    <property type="protein sequence ID" value="KAJ8300877.1"/>
    <property type="molecule type" value="Genomic_DNA"/>
</dbReference>
<evidence type="ECO:0000313" key="3">
    <source>
        <dbReference type="Proteomes" id="UP001217089"/>
    </source>
</evidence>
<name>A0ABQ9E6G7_TEGGR</name>
<proteinExistence type="predicted"/>